<dbReference type="GO" id="GO:0052699">
    <property type="term" value="P:ergothioneine biosynthetic process"/>
    <property type="evidence" value="ECO:0007669"/>
    <property type="project" value="UniProtKB-UniRule"/>
</dbReference>
<evidence type="ECO:0000256" key="2">
    <source>
        <dbReference type="ARBA" id="ARBA00022898"/>
    </source>
</evidence>
<name>A0A7W9PBK1_9NOCA</name>
<evidence type="ECO:0000256" key="3">
    <source>
        <dbReference type="HAMAP-Rule" id="MF_02038"/>
    </source>
</evidence>
<dbReference type="InterPro" id="IPR015424">
    <property type="entry name" value="PyrdxlP-dep_Trfase"/>
</dbReference>
<evidence type="ECO:0000256" key="1">
    <source>
        <dbReference type="ARBA" id="ARBA00001933"/>
    </source>
</evidence>
<feature type="domain" description="Aminotransferase class V" evidence="5">
    <location>
        <begin position="23"/>
        <end position="387"/>
    </location>
</feature>
<comment type="similarity">
    <text evidence="3">Belongs to the class-V pyridoxal-phosphate-dependent aminotransferase family. EgtE subfamily.</text>
</comment>
<dbReference type="InterPro" id="IPR015422">
    <property type="entry name" value="PyrdxlP-dep_Trfase_small"/>
</dbReference>
<dbReference type="EC" id="4.4.-.-" evidence="3"/>
<reference evidence="6 7" key="1">
    <citation type="submission" date="2020-08" db="EMBL/GenBank/DDBJ databases">
        <title>Sequencing the genomes of 1000 actinobacteria strains.</title>
        <authorList>
            <person name="Klenk H.-P."/>
        </authorList>
    </citation>
    <scope>NUCLEOTIDE SEQUENCE [LARGE SCALE GENOMIC DNA]</scope>
    <source>
        <strain evidence="6 7">DSM 43582</strain>
    </source>
</reference>
<evidence type="ECO:0000313" key="6">
    <source>
        <dbReference type="EMBL" id="MBB5912718.1"/>
    </source>
</evidence>
<comment type="caution">
    <text evidence="6">The sequence shown here is derived from an EMBL/GenBank/DDBJ whole genome shotgun (WGS) entry which is preliminary data.</text>
</comment>
<dbReference type="PROSITE" id="PS00595">
    <property type="entry name" value="AA_TRANSFER_CLASS_5"/>
    <property type="match status" value="1"/>
</dbReference>
<dbReference type="InterPro" id="IPR015421">
    <property type="entry name" value="PyrdxlP-dep_Trfase_major"/>
</dbReference>
<dbReference type="InterPro" id="IPR000192">
    <property type="entry name" value="Aminotrans_V_dom"/>
</dbReference>
<keyword evidence="3 6" id="KW-0456">Lyase</keyword>
<proteinExistence type="inferred from homology"/>
<dbReference type="PANTHER" id="PTHR43586:SF24">
    <property type="entry name" value="BLR4730 PROTEIN"/>
    <property type="match status" value="1"/>
</dbReference>
<dbReference type="PANTHER" id="PTHR43586">
    <property type="entry name" value="CYSTEINE DESULFURASE"/>
    <property type="match status" value="1"/>
</dbReference>
<organism evidence="6 7">
    <name type="scientific">Nocardia transvalensis</name>
    <dbReference type="NCBI Taxonomy" id="37333"/>
    <lineage>
        <taxon>Bacteria</taxon>
        <taxon>Bacillati</taxon>
        <taxon>Actinomycetota</taxon>
        <taxon>Actinomycetes</taxon>
        <taxon>Mycobacteriales</taxon>
        <taxon>Nocardiaceae</taxon>
        <taxon>Nocardia</taxon>
    </lineage>
</organism>
<dbReference type="UniPathway" id="UPA01014"/>
<dbReference type="InterPro" id="IPR027563">
    <property type="entry name" value="EgtE"/>
</dbReference>
<dbReference type="Gene3D" id="3.40.640.10">
    <property type="entry name" value="Type I PLP-dependent aspartate aminotransferase-like (Major domain)"/>
    <property type="match status" value="1"/>
</dbReference>
<feature type="modified residue" description="N6-(pyridoxal phosphate)lysine" evidence="3">
    <location>
        <position position="217"/>
    </location>
</feature>
<keyword evidence="7" id="KW-1185">Reference proteome</keyword>
<dbReference type="SUPFAM" id="SSF53383">
    <property type="entry name" value="PLP-dependent transferases"/>
    <property type="match status" value="1"/>
</dbReference>
<comment type="pathway">
    <text evidence="3">Amino-acid biosynthesis; ergothioneine biosynthesis.</text>
</comment>
<dbReference type="AlphaFoldDB" id="A0A7W9PBK1"/>
<protein>
    <recommendedName>
        <fullName evidence="3">Probable hercynylcysteine sulfoxide lyase</fullName>
        <ecNumber evidence="3">4.4.-.-</ecNumber>
    </recommendedName>
</protein>
<evidence type="ECO:0000256" key="4">
    <source>
        <dbReference type="RuleBase" id="RU004504"/>
    </source>
</evidence>
<dbReference type="Pfam" id="PF00266">
    <property type="entry name" value="Aminotran_5"/>
    <property type="match status" value="1"/>
</dbReference>
<comment type="function">
    <text evidence="3">Probably catalyzes the conversion of hercynylcysteine sulfoxide to ergothioneine.</text>
</comment>
<accession>A0A7W9PBK1</accession>
<dbReference type="GO" id="GO:0016846">
    <property type="term" value="F:carbon-sulfur lyase activity"/>
    <property type="evidence" value="ECO:0007669"/>
    <property type="project" value="UniProtKB-UniRule"/>
</dbReference>
<sequence>MLDQTRLRADIPAYDDSPTPSPVFLDSAGSSLPPRVVLDTVIAHLRREAEIGGYRAAGERLDDLAAVKSSIGALINADPSGIALSDSATRAWADFFYSVPLAPGDRILVSGSDYASNAIAALQRARAAGATVEAIPTDPAGQIDVDAFADQVDERVKLVSLLHAPTNGGLVNPVAEAARAAHRVGALVLLDACQSAGQLPLDVEELGVDALSATGRKWLRGPRGTGFLYVRPELAAAMEPARLDLHGASWTGPQEYRLAADASRFEFWEHDVAARLGLGAAVDYLLELGPENVYAAVAANAEYLRKTLPQIEGITVRDLGTRHSGIVSFTLDGVPPVDIRDHLREQDITVTVSHRGSTLLDMTARDLDSVVRASPHCFVTTAELDRFLDAVAAFAAGHGR</sequence>
<comment type="catalytic activity">
    <reaction evidence="3">
        <text>S-(hercyn-2-yl)-L-cysteine S-oxide + AH2 + H(+) = ergothioneine + pyruvate + A + NH4(+)</text>
        <dbReference type="Rhea" id="RHEA:42688"/>
        <dbReference type="ChEBI" id="CHEBI:13193"/>
        <dbReference type="ChEBI" id="CHEBI:15361"/>
        <dbReference type="ChEBI" id="CHEBI:15378"/>
        <dbReference type="ChEBI" id="CHEBI:17499"/>
        <dbReference type="ChEBI" id="CHEBI:28938"/>
        <dbReference type="ChEBI" id="CHEBI:82706"/>
        <dbReference type="ChEBI" id="CHEBI:134344"/>
    </reaction>
</comment>
<comment type="cofactor">
    <cofactor evidence="1 3 4">
        <name>pyridoxal 5'-phosphate</name>
        <dbReference type="ChEBI" id="CHEBI:597326"/>
    </cofactor>
</comment>
<evidence type="ECO:0000259" key="5">
    <source>
        <dbReference type="Pfam" id="PF00266"/>
    </source>
</evidence>
<evidence type="ECO:0000313" key="7">
    <source>
        <dbReference type="Proteomes" id="UP000540412"/>
    </source>
</evidence>
<dbReference type="HAMAP" id="MF_02038">
    <property type="entry name" value="EgtE"/>
    <property type="match status" value="1"/>
</dbReference>
<dbReference type="EMBL" id="JACHIT010000001">
    <property type="protein sequence ID" value="MBB5912718.1"/>
    <property type="molecule type" value="Genomic_DNA"/>
</dbReference>
<dbReference type="InterPro" id="IPR020578">
    <property type="entry name" value="Aminotrans_V_PyrdxlP_BS"/>
</dbReference>
<dbReference type="Gene3D" id="3.90.1150.10">
    <property type="entry name" value="Aspartate Aminotransferase, domain 1"/>
    <property type="match status" value="1"/>
</dbReference>
<dbReference type="RefSeq" id="WP_040750615.1">
    <property type="nucleotide sequence ID" value="NZ_JACHIT010000001.1"/>
</dbReference>
<keyword evidence="2 3" id="KW-0663">Pyridoxal phosphate</keyword>
<gene>
    <name evidence="3" type="primary">egtE</name>
    <name evidence="6" type="ORF">BJY24_001585</name>
</gene>
<dbReference type="Proteomes" id="UP000540412">
    <property type="component" value="Unassembled WGS sequence"/>
</dbReference>